<evidence type="ECO:0000313" key="2">
    <source>
        <dbReference type="Proteomes" id="UP000827872"/>
    </source>
</evidence>
<evidence type="ECO:0000313" key="1">
    <source>
        <dbReference type="EMBL" id="KAH8017366.1"/>
    </source>
</evidence>
<dbReference type="EMBL" id="CM037614">
    <property type="protein sequence ID" value="KAH8017366.1"/>
    <property type="molecule type" value="Genomic_DNA"/>
</dbReference>
<accession>A0ACB8GCP9</accession>
<protein>
    <submittedName>
        <fullName evidence="1">Uncharacterized protein</fullName>
    </submittedName>
</protein>
<proteinExistence type="predicted"/>
<keyword evidence="2" id="KW-1185">Reference proteome</keyword>
<reference evidence="1" key="1">
    <citation type="submission" date="2021-08" db="EMBL/GenBank/DDBJ databases">
        <title>The first chromosome-level gecko genome reveals the dynamic sex chromosomes of Neotropical dwarf geckos (Sphaerodactylidae: Sphaerodactylus).</title>
        <authorList>
            <person name="Pinto B.J."/>
            <person name="Keating S.E."/>
            <person name="Gamble T."/>
        </authorList>
    </citation>
    <scope>NUCLEOTIDE SEQUENCE</scope>
    <source>
        <strain evidence="1">TG3544</strain>
    </source>
</reference>
<dbReference type="Proteomes" id="UP000827872">
    <property type="component" value="Linkage Group LG01"/>
</dbReference>
<sequence>MWTKGGAELVGLQEIVVAGLLKQPSFHMAVYAAEALRRNFPTKIAEPKLFPLLEFEWAEYLQEKKKELRGEVWEYPSNVMCFVDGHLVGDEKMLLKWAYEVWDYKDFKPTALYQAITEDFFTKYMRGKKHVFVYLNVAIQDVPIGQLLFELYSDKCPKTCRNFQYLCTGKKGMSKSGLALTYIGSIFHRLVKKGWIQGGGGF</sequence>
<comment type="caution">
    <text evidence="1">The sequence shown here is derived from an EMBL/GenBank/DDBJ whole genome shotgun (WGS) entry which is preliminary data.</text>
</comment>
<gene>
    <name evidence="1" type="ORF">K3G42_028755</name>
</gene>
<organism evidence="1 2">
    <name type="scientific">Sphaerodactylus townsendi</name>
    <dbReference type="NCBI Taxonomy" id="933632"/>
    <lineage>
        <taxon>Eukaryota</taxon>
        <taxon>Metazoa</taxon>
        <taxon>Chordata</taxon>
        <taxon>Craniata</taxon>
        <taxon>Vertebrata</taxon>
        <taxon>Euteleostomi</taxon>
        <taxon>Lepidosauria</taxon>
        <taxon>Squamata</taxon>
        <taxon>Bifurcata</taxon>
        <taxon>Gekkota</taxon>
        <taxon>Sphaerodactylidae</taxon>
        <taxon>Sphaerodactylus</taxon>
    </lineage>
</organism>
<name>A0ACB8GCP9_9SAUR</name>